<feature type="domain" description="Xylose isomerase-like TIM barrel" evidence="1">
    <location>
        <begin position="24"/>
        <end position="241"/>
    </location>
</feature>
<dbReference type="Proteomes" id="UP001204798">
    <property type="component" value="Unassembled WGS sequence"/>
</dbReference>
<dbReference type="InterPro" id="IPR013022">
    <property type="entry name" value="Xyl_isomerase-like_TIM-brl"/>
</dbReference>
<dbReference type="GO" id="GO:0016853">
    <property type="term" value="F:isomerase activity"/>
    <property type="evidence" value="ECO:0007669"/>
    <property type="project" value="UniProtKB-KW"/>
</dbReference>
<comment type="caution">
    <text evidence="2">The sequence shown here is derived from an EMBL/GenBank/DDBJ whole genome shotgun (WGS) entry which is preliminary data.</text>
</comment>
<gene>
    <name evidence="2" type="ORF">M2350_003439</name>
</gene>
<keyword evidence="2" id="KW-0413">Isomerase</keyword>
<dbReference type="PANTHER" id="PTHR12110">
    <property type="entry name" value="HYDROXYPYRUVATE ISOMERASE"/>
    <property type="match status" value="1"/>
</dbReference>
<evidence type="ECO:0000313" key="3">
    <source>
        <dbReference type="Proteomes" id="UP001204798"/>
    </source>
</evidence>
<evidence type="ECO:0000313" key="2">
    <source>
        <dbReference type="EMBL" id="MCS3920998.1"/>
    </source>
</evidence>
<evidence type="ECO:0000259" key="1">
    <source>
        <dbReference type="Pfam" id="PF01261"/>
    </source>
</evidence>
<dbReference type="InterPro" id="IPR036237">
    <property type="entry name" value="Xyl_isomerase-like_sf"/>
</dbReference>
<proteinExistence type="predicted"/>
<dbReference type="InterPro" id="IPR050312">
    <property type="entry name" value="IolE/XylAMocC-like"/>
</dbReference>
<dbReference type="Pfam" id="PF01261">
    <property type="entry name" value="AP_endonuc_2"/>
    <property type="match status" value="1"/>
</dbReference>
<keyword evidence="3" id="KW-1185">Reference proteome</keyword>
<organism evidence="2 3">
    <name type="scientific">Candidatus Fervidibacter sacchari</name>
    <dbReference type="NCBI Taxonomy" id="1448929"/>
    <lineage>
        <taxon>Bacteria</taxon>
        <taxon>Candidatus Fervidibacterota</taxon>
        <taxon>Candidatus Fervidibacter</taxon>
    </lineage>
</organism>
<sequence>MEIGVAISRIESGTLEDDLKAWGSAGITAIECDYPSLVENPVRVLERWAQMFKDAGIRFWSVHAPFGGQNNLAHPEEKVRRRAVEFHKFILERTKAVGANYLIVHPSGALRSEGEKVKAWDWLRESLDELLPFAEDLGIVLAVENMLPEAAIGSDPAELSGFLNAYFSPYLRLCFDTGHAHIAGNAYLWLESVAPSVGTYHIADNDKSRDLHLPPGYGTVPWDLLSPILKQADFPLIIEAHRWQNSSWQQFYWETEAVLEGRALTIEVDGRRVIARCLRCGRLIVQTSDGSVLCGCED</sequence>
<name>A0ABT2EVQ4_9BACT</name>
<reference evidence="2 3" key="1">
    <citation type="submission" date="2022-08" db="EMBL/GenBank/DDBJ databases">
        <title>Bacterial and archaeal communities from various locations to study Microbial Dark Matter (Phase II).</title>
        <authorList>
            <person name="Stepanauskas R."/>
        </authorList>
    </citation>
    <scope>NUCLEOTIDE SEQUENCE [LARGE SCALE GENOMIC DNA]</scope>
    <source>
        <strain evidence="2 3">PD1</strain>
    </source>
</reference>
<dbReference type="Gene3D" id="3.20.20.150">
    <property type="entry name" value="Divalent-metal-dependent TIM barrel enzymes"/>
    <property type="match status" value="1"/>
</dbReference>
<accession>A0ABT2EVQ4</accession>
<protein>
    <submittedName>
        <fullName evidence="2">Sugar phosphate isomerase/epimerase</fullName>
    </submittedName>
</protein>
<dbReference type="EMBL" id="JANUCP010000008">
    <property type="protein sequence ID" value="MCS3920998.1"/>
    <property type="molecule type" value="Genomic_DNA"/>
</dbReference>
<dbReference type="SUPFAM" id="SSF51658">
    <property type="entry name" value="Xylose isomerase-like"/>
    <property type="match status" value="1"/>
</dbReference>
<dbReference type="RefSeq" id="WP_259101670.1">
    <property type="nucleotide sequence ID" value="NZ_CP130454.1"/>
</dbReference>